<dbReference type="AlphaFoldDB" id="A0A432MMK3"/>
<dbReference type="RefSeq" id="WP_126724564.1">
    <property type="nucleotide sequence ID" value="NZ_RYZH01000010.1"/>
</dbReference>
<dbReference type="EMBL" id="RYZH01000010">
    <property type="protein sequence ID" value="RUL88427.1"/>
    <property type="molecule type" value="Genomic_DNA"/>
</dbReference>
<reference evidence="2 3" key="2">
    <citation type="submission" date="2019-01" db="EMBL/GenBank/DDBJ databases">
        <title>Tautonia sociabilis, a novel thermotolerant planctomycete of Isosphaeraceae family, isolated from a 4000 m deep subterranean habitat.</title>
        <authorList>
            <person name="Kovaleva O.L."/>
            <person name="Elcheninov A.G."/>
            <person name="Van Heerden E."/>
            <person name="Toshchakov S.V."/>
            <person name="Novikov A."/>
            <person name="Bonch-Osmolovskaya E.A."/>
            <person name="Kublanov I.V."/>
        </authorList>
    </citation>
    <scope>NUCLEOTIDE SEQUENCE [LARGE SCALE GENOMIC DNA]</scope>
    <source>
        <strain evidence="2 3">GM2012</strain>
    </source>
</reference>
<evidence type="ECO:0000256" key="1">
    <source>
        <dbReference type="SAM" id="MobiDB-lite"/>
    </source>
</evidence>
<sequence length="124" mass="12951">MSKGRPMVLRVAPAWRWQLALGAGLMLSAAGCAQQRQRMVGAPATPGTSVSRAEPGLRVRAPFVDVRVADRQGVTDLPRDGERRAGADASDLESGGETPRGSSRVGLFRSPSLSRSLGGGSPLN</sequence>
<gene>
    <name evidence="2" type="ORF">TsocGM_06845</name>
</gene>
<feature type="region of interest" description="Disordered" evidence="1">
    <location>
        <begin position="70"/>
        <end position="124"/>
    </location>
</feature>
<evidence type="ECO:0000313" key="3">
    <source>
        <dbReference type="Proteomes" id="UP000280296"/>
    </source>
</evidence>
<comment type="caution">
    <text evidence="2">The sequence shown here is derived from an EMBL/GenBank/DDBJ whole genome shotgun (WGS) entry which is preliminary data.</text>
</comment>
<proteinExistence type="predicted"/>
<reference evidence="2 3" key="1">
    <citation type="submission" date="2018-12" db="EMBL/GenBank/DDBJ databases">
        <authorList>
            <person name="Toschakov S.V."/>
        </authorList>
    </citation>
    <scope>NUCLEOTIDE SEQUENCE [LARGE SCALE GENOMIC DNA]</scope>
    <source>
        <strain evidence="2 3">GM2012</strain>
    </source>
</reference>
<feature type="compositionally biased region" description="Low complexity" evidence="1">
    <location>
        <begin position="106"/>
        <end position="116"/>
    </location>
</feature>
<name>A0A432MMK3_9BACT</name>
<evidence type="ECO:0000313" key="2">
    <source>
        <dbReference type="EMBL" id="RUL88427.1"/>
    </source>
</evidence>
<dbReference type="PROSITE" id="PS51257">
    <property type="entry name" value="PROKAR_LIPOPROTEIN"/>
    <property type="match status" value="1"/>
</dbReference>
<dbReference type="Proteomes" id="UP000280296">
    <property type="component" value="Unassembled WGS sequence"/>
</dbReference>
<accession>A0A432MMK3</accession>
<feature type="compositionally biased region" description="Basic and acidic residues" evidence="1">
    <location>
        <begin position="77"/>
        <end position="86"/>
    </location>
</feature>
<organism evidence="2 3">
    <name type="scientific">Tautonia sociabilis</name>
    <dbReference type="NCBI Taxonomy" id="2080755"/>
    <lineage>
        <taxon>Bacteria</taxon>
        <taxon>Pseudomonadati</taxon>
        <taxon>Planctomycetota</taxon>
        <taxon>Planctomycetia</taxon>
        <taxon>Isosphaerales</taxon>
        <taxon>Isosphaeraceae</taxon>
        <taxon>Tautonia</taxon>
    </lineage>
</organism>
<keyword evidence="3" id="KW-1185">Reference proteome</keyword>
<protein>
    <submittedName>
        <fullName evidence="2">Uncharacterized protein</fullName>
    </submittedName>
</protein>